<gene>
    <name evidence="5" type="ORF">HRH59_17690</name>
</gene>
<sequence>MDKVILKKKSKFKRWYWAAIASTGFFGALSWSLIAPASQHYRASVEGVEIQKVTYRDFAETVTIRGTLVPEVSIFLDAIEGGRVEQVLVEDGAMVSQGQPLLLLSNTSLQLDVISREAQISEQLNNLQNTRLAVEQNSLRLDKELAELDYRIAQHDRRLRQLKVLEDRKVVTQDEVLKIQEDIQFLRRSRELTVASQQLDEKRRVAQLQQLEDSVEQLQRNLEFARNNLDNLTITAPISGRISSLNAKLGESKARGERLGQIDQVSVFKIQADVDEFFLSRLFVGQKSSITINSISYQVVVDRIYPEVKNSRFKIDLTFDEEMPENLTRGQNIIIGLALAQSENQLVIPAGHYLNETGGHWVYVLNEENTATKRMIAIGRQSSTFIEVLQGLSEGEKIITSTYRPFENQPHITFKPET</sequence>
<reference evidence="5 6" key="1">
    <citation type="submission" date="2020-06" db="EMBL/GenBank/DDBJ databases">
        <title>Rheinheimera sp. nov., a marine bacterium isolated from coastal.</title>
        <authorList>
            <person name="Yu Q."/>
            <person name="Qi Y."/>
            <person name="Pu J."/>
        </authorList>
    </citation>
    <scope>NUCLEOTIDE SEQUENCE [LARGE SCALE GENOMIC DNA]</scope>
    <source>
        <strain evidence="5 6">YQF-2</strain>
    </source>
</reference>
<keyword evidence="6" id="KW-1185">Reference proteome</keyword>
<keyword evidence="3" id="KW-0472">Membrane</keyword>
<dbReference type="Gene3D" id="2.40.30.170">
    <property type="match status" value="1"/>
</dbReference>
<dbReference type="Proteomes" id="UP000523161">
    <property type="component" value="Unassembled WGS sequence"/>
</dbReference>
<dbReference type="InterPro" id="IPR058627">
    <property type="entry name" value="MdtA-like_C"/>
</dbReference>
<organism evidence="5 6">
    <name type="scientific">Rheinheimera lutimaris</name>
    <dbReference type="NCBI Taxonomy" id="2740584"/>
    <lineage>
        <taxon>Bacteria</taxon>
        <taxon>Pseudomonadati</taxon>
        <taxon>Pseudomonadota</taxon>
        <taxon>Gammaproteobacteria</taxon>
        <taxon>Chromatiales</taxon>
        <taxon>Chromatiaceae</taxon>
        <taxon>Rheinheimera</taxon>
    </lineage>
</organism>
<protein>
    <submittedName>
        <fullName evidence="5">Efflux RND transporter periplasmic adaptor subunit</fullName>
    </submittedName>
</protein>
<evidence type="ECO:0000313" key="5">
    <source>
        <dbReference type="EMBL" id="NRQ44373.1"/>
    </source>
</evidence>
<dbReference type="Gene3D" id="2.40.50.100">
    <property type="match status" value="1"/>
</dbReference>
<dbReference type="InterPro" id="IPR006143">
    <property type="entry name" value="RND_pump_MFP"/>
</dbReference>
<dbReference type="NCBIfam" id="TIGR01730">
    <property type="entry name" value="RND_mfp"/>
    <property type="match status" value="1"/>
</dbReference>
<feature type="domain" description="Multidrug resistance protein MdtA-like C-terminal permuted SH3" evidence="4">
    <location>
        <begin position="345"/>
        <end position="402"/>
    </location>
</feature>
<dbReference type="Pfam" id="PF25967">
    <property type="entry name" value="RND-MFP_C"/>
    <property type="match status" value="1"/>
</dbReference>
<proteinExistence type="inferred from homology"/>
<dbReference type="SUPFAM" id="SSF111369">
    <property type="entry name" value="HlyD-like secretion proteins"/>
    <property type="match status" value="1"/>
</dbReference>
<evidence type="ECO:0000256" key="2">
    <source>
        <dbReference type="SAM" id="Coils"/>
    </source>
</evidence>
<keyword evidence="3" id="KW-0812">Transmembrane</keyword>
<dbReference type="GO" id="GO:0015562">
    <property type="term" value="F:efflux transmembrane transporter activity"/>
    <property type="evidence" value="ECO:0007669"/>
    <property type="project" value="TreeGrafter"/>
</dbReference>
<dbReference type="AlphaFoldDB" id="A0A7Y5ATX9"/>
<dbReference type="Gene3D" id="1.10.287.470">
    <property type="entry name" value="Helix hairpin bin"/>
    <property type="match status" value="1"/>
</dbReference>
<dbReference type="EMBL" id="JABSOD010000028">
    <property type="protein sequence ID" value="NRQ44373.1"/>
    <property type="molecule type" value="Genomic_DNA"/>
</dbReference>
<keyword evidence="3" id="KW-1133">Transmembrane helix</keyword>
<evidence type="ECO:0000256" key="3">
    <source>
        <dbReference type="SAM" id="Phobius"/>
    </source>
</evidence>
<name>A0A7Y5ATX9_9GAMM</name>
<comment type="caution">
    <text evidence="5">The sequence shown here is derived from an EMBL/GenBank/DDBJ whole genome shotgun (WGS) entry which is preliminary data.</text>
</comment>
<comment type="similarity">
    <text evidence="1">Belongs to the membrane fusion protein (MFP) (TC 8.A.1) family.</text>
</comment>
<evidence type="ECO:0000256" key="1">
    <source>
        <dbReference type="ARBA" id="ARBA00009477"/>
    </source>
</evidence>
<evidence type="ECO:0000313" key="6">
    <source>
        <dbReference type="Proteomes" id="UP000523161"/>
    </source>
</evidence>
<feature type="transmembrane region" description="Helical" evidence="3">
    <location>
        <begin position="15"/>
        <end position="34"/>
    </location>
</feature>
<dbReference type="PANTHER" id="PTHR30469">
    <property type="entry name" value="MULTIDRUG RESISTANCE PROTEIN MDTA"/>
    <property type="match status" value="1"/>
</dbReference>
<feature type="coiled-coil region" evidence="2">
    <location>
        <begin position="201"/>
        <end position="235"/>
    </location>
</feature>
<dbReference type="Gene3D" id="2.40.420.20">
    <property type="match status" value="1"/>
</dbReference>
<accession>A0A7Y5ATX9</accession>
<evidence type="ECO:0000259" key="4">
    <source>
        <dbReference type="Pfam" id="PF25967"/>
    </source>
</evidence>
<feature type="coiled-coil region" evidence="2">
    <location>
        <begin position="117"/>
        <end position="144"/>
    </location>
</feature>
<dbReference type="GO" id="GO:1990281">
    <property type="term" value="C:efflux pump complex"/>
    <property type="evidence" value="ECO:0007669"/>
    <property type="project" value="TreeGrafter"/>
</dbReference>
<dbReference type="RefSeq" id="WP_173502600.1">
    <property type="nucleotide sequence ID" value="NZ_JABSOD010000028.1"/>
</dbReference>
<keyword evidence="2" id="KW-0175">Coiled coil</keyword>